<protein>
    <submittedName>
        <fullName evidence="2">Uncharacterized protein</fullName>
    </submittedName>
</protein>
<evidence type="ECO:0000313" key="2">
    <source>
        <dbReference type="EMBL" id="EJU03393.1"/>
    </source>
</evidence>
<organism evidence="2 3">
    <name type="scientific">Dacryopinax primogenitus (strain DJM 731)</name>
    <name type="common">Brown rot fungus</name>
    <dbReference type="NCBI Taxonomy" id="1858805"/>
    <lineage>
        <taxon>Eukaryota</taxon>
        <taxon>Fungi</taxon>
        <taxon>Dikarya</taxon>
        <taxon>Basidiomycota</taxon>
        <taxon>Agaricomycotina</taxon>
        <taxon>Dacrymycetes</taxon>
        <taxon>Dacrymycetales</taxon>
        <taxon>Dacrymycetaceae</taxon>
        <taxon>Dacryopinax</taxon>
    </lineage>
</organism>
<dbReference type="Proteomes" id="UP000030653">
    <property type="component" value="Unassembled WGS sequence"/>
</dbReference>
<dbReference type="HOGENOM" id="CLU_2979048_0_0_1"/>
<evidence type="ECO:0000313" key="3">
    <source>
        <dbReference type="Proteomes" id="UP000030653"/>
    </source>
</evidence>
<dbReference type="GeneID" id="63687513"/>
<dbReference type="AlphaFoldDB" id="M5GEM3"/>
<name>M5GEM3_DACPD</name>
<accession>M5GEM3</accession>
<dbReference type="EMBL" id="JH795860">
    <property type="protein sequence ID" value="EJU03393.1"/>
    <property type="molecule type" value="Genomic_DNA"/>
</dbReference>
<feature type="compositionally biased region" description="Polar residues" evidence="1">
    <location>
        <begin position="1"/>
        <end position="19"/>
    </location>
</feature>
<evidence type="ECO:0000256" key="1">
    <source>
        <dbReference type="SAM" id="MobiDB-lite"/>
    </source>
</evidence>
<dbReference type="RefSeq" id="XP_040630287.1">
    <property type="nucleotide sequence ID" value="XM_040772451.1"/>
</dbReference>
<sequence>MTSTPDLSTSKHTRSNSQVWHDRTVYKEGATIRVWMRDQNGHTNRDLGTKFRCMLLLR</sequence>
<feature type="region of interest" description="Disordered" evidence="1">
    <location>
        <begin position="1"/>
        <end position="20"/>
    </location>
</feature>
<proteinExistence type="predicted"/>
<keyword evidence="3" id="KW-1185">Reference proteome</keyword>
<gene>
    <name evidence="2" type="ORF">DACRYDRAFT_21568</name>
</gene>
<reference evidence="2 3" key="1">
    <citation type="journal article" date="2012" name="Science">
        <title>The Paleozoic origin of enzymatic lignin decomposition reconstructed from 31 fungal genomes.</title>
        <authorList>
            <person name="Floudas D."/>
            <person name="Binder M."/>
            <person name="Riley R."/>
            <person name="Barry K."/>
            <person name="Blanchette R.A."/>
            <person name="Henrissat B."/>
            <person name="Martinez A.T."/>
            <person name="Otillar R."/>
            <person name="Spatafora J.W."/>
            <person name="Yadav J.S."/>
            <person name="Aerts A."/>
            <person name="Benoit I."/>
            <person name="Boyd A."/>
            <person name="Carlson A."/>
            <person name="Copeland A."/>
            <person name="Coutinho P.M."/>
            <person name="de Vries R.P."/>
            <person name="Ferreira P."/>
            <person name="Findley K."/>
            <person name="Foster B."/>
            <person name="Gaskell J."/>
            <person name="Glotzer D."/>
            <person name="Gorecki P."/>
            <person name="Heitman J."/>
            <person name="Hesse C."/>
            <person name="Hori C."/>
            <person name="Igarashi K."/>
            <person name="Jurgens J.A."/>
            <person name="Kallen N."/>
            <person name="Kersten P."/>
            <person name="Kohler A."/>
            <person name="Kuees U."/>
            <person name="Kumar T.K.A."/>
            <person name="Kuo A."/>
            <person name="LaButti K."/>
            <person name="Larrondo L.F."/>
            <person name="Lindquist E."/>
            <person name="Ling A."/>
            <person name="Lombard V."/>
            <person name="Lucas S."/>
            <person name="Lundell T."/>
            <person name="Martin R."/>
            <person name="McLaughlin D.J."/>
            <person name="Morgenstern I."/>
            <person name="Morin E."/>
            <person name="Murat C."/>
            <person name="Nagy L.G."/>
            <person name="Nolan M."/>
            <person name="Ohm R.A."/>
            <person name="Patyshakuliyeva A."/>
            <person name="Rokas A."/>
            <person name="Ruiz-Duenas F.J."/>
            <person name="Sabat G."/>
            <person name="Salamov A."/>
            <person name="Samejima M."/>
            <person name="Schmutz J."/>
            <person name="Slot J.C."/>
            <person name="St John F."/>
            <person name="Stenlid J."/>
            <person name="Sun H."/>
            <person name="Sun S."/>
            <person name="Syed K."/>
            <person name="Tsang A."/>
            <person name="Wiebenga A."/>
            <person name="Young D."/>
            <person name="Pisabarro A."/>
            <person name="Eastwood D.C."/>
            <person name="Martin F."/>
            <person name="Cullen D."/>
            <person name="Grigoriev I.V."/>
            <person name="Hibbett D.S."/>
        </authorList>
    </citation>
    <scope>NUCLEOTIDE SEQUENCE [LARGE SCALE GENOMIC DNA]</scope>
    <source>
        <strain evidence="2 3">DJM-731 SS1</strain>
    </source>
</reference>